<organism evidence="2 3">
    <name type="scientific">Pedobacter nyackensis</name>
    <dbReference type="NCBI Taxonomy" id="475255"/>
    <lineage>
        <taxon>Bacteria</taxon>
        <taxon>Pseudomonadati</taxon>
        <taxon>Bacteroidota</taxon>
        <taxon>Sphingobacteriia</taxon>
        <taxon>Sphingobacteriales</taxon>
        <taxon>Sphingobacteriaceae</taxon>
        <taxon>Pedobacter</taxon>
    </lineage>
</organism>
<evidence type="ECO:0000313" key="2">
    <source>
        <dbReference type="EMBL" id="SMC89809.1"/>
    </source>
</evidence>
<keyword evidence="3" id="KW-1185">Reference proteome</keyword>
<keyword evidence="1" id="KW-0472">Membrane</keyword>
<keyword evidence="1" id="KW-0812">Transmembrane</keyword>
<gene>
    <name evidence="2" type="ORF">SAMN04488101_10530</name>
</gene>
<feature type="transmembrane region" description="Helical" evidence="1">
    <location>
        <begin position="6"/>
        <end position="24"/>
    </location>
</feature>
<protein>
    <submittedName>
        <fullName evidence="2">Uncharacterized protein</fullName>
    </submittedName>
</protein>
<dbReference type="STRING" id="475255.SAMN04488101_10530"/>
<evidence type="ECO:0000313" key="3">
    <source>
        <dbReference type="Proteomes" id="UP000192678"/>
    </source>
</evidence>
<accession>A0A1W2CX31</accession>
<dbReference type="RefSeq" id="WP_084289383.1">
    <property type="nucleotide sequence ID" value="NZ_FWYB01000005.1"/>
</dbReference>
<sequence>MNAASYIFFGLLLIPLIVFLGWLIKKDKNRNYIGLFVLIAMAIIALIAIIKFDSIFMEKGPGSRLKSHTPSYR</sequence>
<keyword evidence="1" id="KW-1133">Transmembrane helix</keyword>
<reference evidence="2 3" key="1">
    <citation type="submission" date="2017-04" db="EMBL/GenBank/DDBJ databases">
        <authorList>
            <person name="Afonso C.L."/>
            <person name="Miller P.J."/>
            <person name="Scott M.A."/>
            <person name="Spackman E."/>
            <person name="Goraichik I."/>
            <person name="Dimitrov K.M."/>
            <person name="Suarez D.L."/>
            <person name="Swayne D.E."/>
        </authorList>
    </citation>
    <scope>NUCLEOTIDE SEQUENCE [LARGE SCALE GENOMIC DNA]</scope>
    <source>
        <strain evidence="2 3">DSM 19625</strain>
    </source>
</reference>
<dbReference type="OrthoDB" id="799516at2"/>
<dbReference type="Proteomes" id="UP000192678">
    <property type="component" value="Unassembled WGS sequence"/>
</dbReference>
<proteinExistence type="predicted"/>
<name>A0A1W2CX31_9SPHI</name>
<dbReference type="EMBL" id="FWYB01000005">
    <property type="protein sequence ID" value="SMC89809.1"/>
    <property type="molecule type" value="Genomic_DNA"/>
</dbReference>
<feature type="transmembrane region" description="Helical" evidence="1">
    <location>
        <begin position="31"/>
        <end position="50"/>
    </location>
</feature>
<dbReference type="AlphaFoldDB" id="A0A1W2CX31"/>
<evidence type="ECO:0000256" key="1">
    <source>
        <dbReference type="SAM" id="Phobius"/>
    </source>
</evidence>